<accession>A0A1C3WKS8</accession>
<dbReference type="InterPro" id="IPR021760">
    <property type="entry name" value="RepC_C"/>
</dbReference>
<evidence type="ECO:0000259" key="1">
    <source>
        <dbReference type="Pfam" id="PF03428"/>
    </source>
</evidence>
<dbReference type="InterPro" id="IPR036390">
    <property type="entry name" value="WH_DNA-bd_sf"/>
</dbReference>
<evidence type="ECO:0000313" key="4">
    <source>
        <dbReference type="Proteomes" id="UP000186228"/>
    </source>
</evidence>
<dbReference type="NCBIfam" id="NF010396">
    <property type="entry name" value="PRK13824.1"/>
    <property type="match status" value="1"/>
</dbReference>
<protein>
    <submittedName>
        <fullName evidence="3">Replication initiation protein RepC</fullName>
    </submittedName>
</protein>
<gene>
    <name evidence="3" type="ORF">GA0061100_12611</name>
</gene>
<dbReference type="InterPro" id="IPR047611">
    <property type="entry name" value="RepABC_RepC"/>
</dbReference>
<dbReference type="RefSeq" id="WP_075857197.1">
    <property type="nucleotide sequence ID" value="NZ_FMAC01000026.1"/>
</dbReference>
<dbReference type="EMBL" id="FMAC01000026">
    <property type="protein sequence ID" value="SCB40647.1"/>
    <property type="molecule type" value="Genomic_DNA"/>
</dbReference>
<dbReference type="Pfam" id="PF11800">
    <property type="entry name" value="RP-C_C"/>
    <property type="match status" value="1"/>
</dbReference>
<feature type="domain" description="Plasmid replication protein C N-terminal" evidence="1">
    <location>
        <begin position="13"/>
        <end position="186"/>
    </location>
</feature>
<dbReference type="OrthoDB" id="7488837at2"/>
<dbReference type="InterPro" id="IPR005090">
    <property type="entry name" value="RepC_N"/>
</dbReference>
<dbReference type="Pfam" id="PF03428">
    <property type="entry name" value="RP-C"/>
    <property type="match status" value="1"/>
</dbReference>
<evidence type="ECO:0000313" key="3">
    <source>
        <dbReference type="EMBL" id="SCB40647.1"/>
    </source>
</evidence>
<sequence length="416" mass="46457">MDASCITTPFGRRAMTLASLANHKQAEKTAPEVKRNKWKLFRTICEAREDLNVSDRSLTVLDALLSFYPSDELSVSNGLIVFPSNAQLSIRARGMTAATLRRHLAALVDAGLILRKDSPNGKRYARRSRSGDISEAYGFSLAPLLFRAKEIEEIAGQISAERELFHIAREKISLCRREITKLMATAHDTEIEGDWPDLDDRFKSLLVGLPRRPSLEELQSVLLRLTELRMRIVNLLENHYNVQKKCANESQNERHIKDSNTHSLSESETKQEALDAAHLIIPTDLQPLTINQQPTKIPTQPVFSSKPDVHLDTVLRACSEIHPYGPGGSIRTWRDLLIATAVLRPMLQITTSVFREACVVMGPENASAAIACIFEKGENINSAGAYLRNLSRRAAQRQFSIRPMVSALLRSKANAS</sequence>
<dbReference type="AlphaFoldDB" id="A0A1C3WKS8"/>
<reference evidence="4" key="1">
    <citation type="submission" date="2016-08" db="EMBL/GenBank/DDBJ databases">
        <authorList>
            <person name="Varghese N."/>
            <person name="Submissions Spin"/>
        </authorList>
    </citation>
    <scope>NUCLEOTIDE SEQUENCE [LARGE SCALE GENOMIC DNA]</scope>
    <source>
        <strain evidence="4">CCBAU 57015</strain>
    </source>
</reference>
<keyword evidence="4" id="KW-1185">Reference proteome</keyword>
<proteinExistence type="predicted"/>
<evidence type="ECO:0000259" key="2">
    <source>
        <dbReference type="Pfam" id="PF11800"/>
    </source>
</evidence>
<dbReference type="NCBIfam" id="NF040974">
    <property type="entry name" value="RepABC_RepC"/>
    <property type="match status" value="1"/>
</dbReference>
<dbReference type="SUPFAM" id="SSF46785">
    <property type="entry name" value="Winged helix' DNA-binding domain"/>
    <property type="match status" value="1"/>
</dbReference>
<organism evidence="3 4">
    <name type="scientific">Rhizobium hainanense</name>
    <dbReference type="NCBI Taxonomy" id="52131"/>
    <lineage>
        <taxon>Bacteria</taxon>
        <taxon>Pseudomonadati</taxon>
        <taxon>Pseudomonadota</taxon>
        <taxon>Alphaproteobacteria</taxon>
        <taxon>Hyphomicrobiales</taxon>
        <taxon>Rhizobiaceae</taxon>
        <taxon>Rhizobium/Agrobacterium group</taxon>
        <taxon>Rhizobium</taxon>
    </lineage>
</organism>
<feature type="domain" description="Plasmid replication protein C C-terminal" evidence="2">
    <location>
        <begin position="311"/>
        <end position="410"/>
    </location>
</feature>
<dbReference type="Proteomes" id="UP000186228">
    <property type="component" value="Unassembled WGS sequence"/>
</dbReference>
<name>A0A1C3WKS8_9HYPH</name>
<dbReference type="STRING" id="52131.GA0061100_12611"/>